<evidence type="ECO:0000256" key="7">
    <source>
        <dbReference type="PROSITE-ProRule" id="PRU00591"/>
    </source>
</evidence>
<feature type="domain" description="L,D-TPase catalytic" evidence="10">
    <location>
        <begin position="615"/>
        <end position="742"/>
    </location>
</feature>
<proteinExistence type="predicted"/>
<name>A0A1M5AQ89_9CLOT</name>
<keyword evidence="4 8" id="KW-0133">Cell shape</keyword>
<protein>
    <submittedName>
        <fullName evidence="11">Glucan-binding domain-containing protein (YG repeat)</fullName>
    </submittedName>
</protein>
<evidence type="ECO:0000313" key="11">
    <source>
        <dbReference type="EMBL" id="SHF32399.1"/>
    </source>
</evidence>
<dbReference type="STRING" id="1122155.SAMN02745158_03300"/>
<dbReference type="GO" id="GO:0018104">
    <property type="term" value="P:peptidoglycan-protein cross-linking"/>
    <property type="evidence" value="ECO:0007669"/>
    <property type="project" value="TreeGrafter"/>
</dbReference>
<dbReference type="InterPro" id="IPR018337">
    <property type="entry name" value="Cell_wall/Cho-bd_repeat"/>
</dbReference>
<feature type="repeat" description="Cell wall-binding" evidence="7">
    <location>
        <begin position="416"/>
        <end position="435"/>
    </location>
</feature>
<evidence type="ECO:0000256" key="8">
    <source>
        <dbReference type="PROSITE-ProRule" id="PRU01373"/>
    </source>
</evidence>
<dbReference type="Proteomes" id="UP000184245">
    <property type="component" value="Unassembled WGS sequence"/>
</dbReference>
<dbReference type="GO" id="GO:0008360">
    <property type="term" value="P:regulation of cell shape"/>
    <property type="evidence" value="ECO:0007669"/>
    <property type="project" value="UniProtKB-UniRule"/>
</dbReference>
<accession>A0A1M5AQ89</accession>
<keyword evidence="9" id="KW-0732">Signal</keyword>
<dbReference type="Gene3D" id="2.40.440.10">
    <property type="entry name" value="L,D-transpeptidase catalytic domain-like"/>
    <property type="match status" value="1"/>
</dbReference>
<evidence type="ECO:0000259" key="10">
    <source>
        <dbReference type="PROSITE" id="PS52029"/>
    </source>
</evidence>
<dbReference type="PROSITE" id="PS52029">
    <property type="entry name" value="LD_TPASE"/>
    <property type="match status" value="1"/>
</dbReference>
<reference evidence="11 12" key="1">
    <citation type="submission" date="2016-11" db="EMBL/GenBank/DDBJ databases">
        <authorList>
            <person name="Jaros S."/>
            <person name="Januszkiewicz K."/>
            <person name="Wedrychowicz H."/>
        </authorList>
    </citation>
    <scope>NUCLEOTIDE SEQUENCE [LARGE SCALE GENOMIC DNA]</scope>
    <source>
        <strain evidence="11 12">DSM 17459</strain>
    </source>
</reference>
<dbReference type="UniPathway" id="UPA00219"/>
<dbReference type="Gene3D" id="2.10.270.10">
    <property type="entry name" value="Cholin Binding"/>
    <property type="match status" value="6"/>
</dbReference>
<feature type="repeat" description="Cell wall-binding" evidence="7">
    <location>
        <begin position="584"/>
        <end position="603"/>
    </location>
</feature>
<dbReference type="SUPFAM" id="SSF69360">
    <property type="entry name" value="Cell wall binding repeat"/>
    <property type="match status" value="4"/>
</dbReference>
<dbReference type="Pfam" id="PF19085">
    <property type="entry name" value="Choline_bind_2"/>
    <property type="match status" value="1"/>
</dbReference>
<dbReference type="GO" id="GO:0005576">
    <property type="term" value="C:extracellular region"/>
    <property type="evidence" value="ECO:0007669"/>
    <property type="project" value="TreeGrafter"/>
</dbReference>
<dbReference type="EMBL" id="FQVI01000021">
    <property type="protein sequence ID" value="SHF32399.1"/>
    <property type="molecule type" value="Genomic_DNA"/>
</dbReference>
<gene>
    <name evidence="11" type="ORF">SAMN02745158_03300</name>
</gene>
<dbReference type="InterPro" id="IPR005490">
    <property type="entry name" value="LD_TPept_cat_dom"/>
</dbReference>
<organism evidence="11 12">
    <name type="scientific">Lactonifactor longoviformis DSM 17459</name>
    <dbReference type="NCBI Taxonomy" id="1122155"/>
    <lineage>
        <taxon>Bacteria</taxon>
        <taxon>Bacillati</taxon>
        <taxon>Bacillota</taxon>
        <taxon>Clostridia</taxon>
        <taxon>Eubacteriales</taxon>
        <taxon>Clostridiaceae</taxon>
        <taxon>Lactonifactor</taxon>
    </lineage>
</organism>
<dbReference type="Pfam" id="PF19127">
    <property type="entry name" value="Choline_bind_3"/>
    <property type="match status" value="1"/>
</dbReference>
<dbReference type="OrthoDB" id="177750at2"/>
<dbReference type="GO" id="GO:0071555">
    <property type="term" value="P:cell wall organization"/>
    <property type="evidence" value="ECO:0007669"/>
    <property type="project" value="UniProtKB-UniRule"/>
</dbReference>
<keyword evidence="3" id="KW-0677">Repeat</keyword>
<feature type="repeat" description="Cell wall-binding" evidence="7">
    <location>
        <begin position="396"/>
        <end position="415"/>
    </location>
</feature>
<evidence type="ECO:0000256" key="1">
    <source>
        <dbReference type="ARBA" id="ARBA00004752"/>
    </source>
</evidence>
<feature type="chain" id="PRO_5038436118" evidence="9">
    <location>
        <begin position="29"/>
        <end position="771"/>
    </location>
</feature>
<keyword evidence="12" id="KW-1185">Reference proteome</keyword>
<dbReference type="RefSeq" id="WP_072853716.1">
    <property type="nucleotide sequence ID" value="NZ_FQVI01000021.1"/>
</dbReference>
<dbReference type="AlphaFoldDB" id="A0A1M5AQ89"/>
<evidence type="ECO:0000256" key="2">
    <source>
        <dbReference type="ARBA" id="ARBA00022679"/>
    </source>
</evidence>
<keyword evidence="6 8" id="KW-0961">Cell wall biogenesis/degradation</keyword>
<dbReference type="GO" id="GO:0071972">
    <property type="term" value="F:peptidoglycan L,D-transpeptidase activity"/>
    <property type="evidence" value="ECO:0007669"/>
    <property type="project" value="TreeGrafter"/>
</dbReference>
<dbReference type="CDD" id="cd16913">
    <property type="entry name" value="YkuD_like"/>
    <property type="match status" value="1"/>
</dbReference>
<dbReference type="PANTHER" id="PTHR30582:SF2">
    <property type="entry name" value="L,D-TRANSPEPTIDASE YCIB-RELATED"/>
    <property type="match status" value="1"/>
</dbReference>
<feature type="active site" description="Nucleophile" evidence="8">
    <location>
        <position position="718"/>
    </location>
</feature>
<feature type="repeat" description="Cell wall-binding" evidence="7">
    <location>
        <begin position="436"/>
        <end position="455"/>
    </location>
</feature>
<keyword evidence="2" id="KW-0808">Transferase</keyword>
<dbReference type="PANTHER" id="PTHR30582">
    <property type="entry name" value="L,D-TRANSPEPTIDASE"/>
    <property type="match status" value="1"/>
</dbReference>
<evidence type="ECO:0000313" key="12">
    <source>
        <dbReference type="Proteomes" id="UP000184245"/>
    </source>
</evidence>
<comment type="pathway">
    <text evidence="1 8">Cell wall biogenesis; peptidoglycan biosynthesis.</text>
</comment>
<feature type="active site" description="Proton donor/acceptor" evidence="8">
    <location>
        <position position="690"/>
    </location>
</feature>
<dbReference type="InterPro" id="IPR050979">
    <property type="entry name" value="LD-transpeptidase"/>
</dbReference>
<keyword evidence="5 8" id="KW-0573">Peptidoglycan synthesis</keyword>
<evidence type="ECO:0000256" key="6">
    <source>
        <dbReference type="ARBA" id="ARBA00023316"/>
    </source>
</evidence>
<feature type="repeat" description="Cell wall-binding" evidence="7">
    <location>
        <begin position="476"/>
        <end position="495"/>
    </location>
</feature>
<dbReference type="SUPFAM" id="SSF141523">
    <property type="entry name" value="L,D-transpeptidase catalytic domain-like"/>
    <property type="match status" value="1"/>
</dbReference>
<dbReference type="Pfam" id="PF03734">
    <property type="entry name" value="YkuD"/>
    <property type="match status" value="1"/>
</dbReference>
<evidence type="ECO:0000256" key="9">
    <source>
        <dbReference type="SAM" id="SignalP"/>
    </source>
</evidence>
<feature type="repeat" description="Cell wall-binding" evidence="7">
    <location>
        <begin position="376"/>
        <end position="395"/>
    </location>
</feature>
<dbReference type="Pfam" id="PF01473">
    <property type="entry name" value="Choline_bind_1"/>
    <property type="match status" value="7"/>
</dbReference>
<evidence type="ECO:0000256" key="3">
    <source>
        <dbReference type="ARBA" id="ARBA00022737"/>
    </source>
</evidence>
<dbReference type="InterPro" id="IPR038063">
    <property type="entry name" value="Transpep_catalytic_dom"/>
</dbReference>
<feature type="repeat" description="Cell wall-binding" evidence="7">
    <location>
        <begin position="336"/>
        <end position="355"/>
    </location>
</feature>
<dbReference type="GO" id="GO:0016740">
    <property type="term" value="F:transferase activity"/>
    <property type="evidence" value="ECO:0007669"/>
    <property type="project" value="UniProtKB-KW"/>
</dbReference>
<evidence type="ECO:0000256" key="4">
    <source>
        <dbReference type="ARBA" id="ARBA00022960"/>
    </source>
</evidence>
<sequence>MKKRRMRLLALLLSATMLVPPVPVGATAGDVPTELGTQQSDNSKTVTYAEGWNQADGGWIWAVKEGEKAAPKYLFKLEASDSNKPDVLDQWNVYEYQEGQPSGEKLPELPAEFQGYVAIGFEQEGEISKPVYYFVTPDGKTARSTWVKTQNADEKAIYCYFGADGKQEPGKVGFQTEISYDDGTGPAALKNVFINEDFTLATDAWKEIGGKKLYFNKDGILEKRFGIQTIGEDKYYLDEDGTPIQTKPEGELIDGVKYITDETGKVIKEYVPVEEGWQRNDRGWWYQYEDGTYPELEWEEINGQRYYFGKYGYMKESEWYQEGYNWYYLKPGGAMAVGWYQLGGKWYYFDNQGIMKTGWIYLNNIWFYCYPSGVMATGWEQIGGKWYYFNGSGGMATGWKKIGSTWYYLYDSGAMATGWVKIGNVWFYLKSSGAMATGWLQIGKAWYYFKSDGGMVTGWFKDGKYWYYCWPSGAMATGWIEVDGIWYYLSSGGAMVSNQWVGNYYLTAGGGMAVNRWIGQKFVDENGKYVSDYKLANSTYETSGQWISNSGLWQFKYSNGKLAKSAWVRKGKVWFYLGADGYMVTGWKYIDGYKYYFNSSGGLVQDLRSKVKGPYMAKINRQRCCITIYAQDGGAGYTIPVISFVCSVGLPATPTPTGTFYTSQKQRWGVLMGPSYGQYCTRIVGGILFHSVAGYGTNSYSLPAAEYNRLGSPASHGCVRMTVRDAKWIFDNCSLGMKVEIYDNVIPGPYDKPVAQKIPASQNWDPTDPEV</sequence>
<evidence type="ECO:0000256" key="5">
    <source>
        <dbReference type="ARBA" id="ARBA00022984"/>
    </source>
</evidence>
<dbReference type="PROSITE" id="PS51170">
    <property type="entry name" value="CW"/>
    <property type="match status" value="7"/>
</dbReference>
<feature type="signal peptide" evidence="9">
    <location>
        <begin position="1"/>
        <end position="28"/>
    </location>
</feature>